<evidence type="ECO:0000313" key="1">
    <source>
        <dbReference type="EMBL" id="AWH96584.1"/>
    </source>
</evidence>
<dbReference type="AlphaFoldDB" id="A0AAD0NQY3"/>
<sequence length="279" mass="29449">MKTHRTVPSGLTLLAYLVAFAVPVVLGVAAVGSSPYLLSKVVPEEHRETVASFGTAAASLSGAGGGLFSPAAEIGEQRYTIPGTPVAHEGEWSPRLADDYPAPEGLVPGVDFAVEIVDDTYIAHWPCRHDVPVWSFDAPPGSEADLAWAVETLASASGLALRYAGPGSEEDRESRGAISVTYGDHPMFHNAEVAGVGGPAIWPEGLILQGSVTLRPDQISPVPGDPWSRALTMHELMHAVGVDHAARHSREIMAERPGPDPQMHLGTGDRFALHLVGCH</sequence>
<dbReference type="Proteomes" id="UP000244903">
    <property type="component" value="Chromosome"/>
</dbReference>
<dbReference type="SUPFAM" id="SSF55486">
    <property type="entry name" value="Metalloproteases ('zincins'), catalytic domain"/>
    <property type="match status" value="1"/>
</dbReference>
<organism evidence="1 2">
    <name type="scientific">Dietzia psychralcaliphila</name>
    <dbReference type="NCBI Taxonomy" id="139021"/>
    <lineage>
        <taxon>Bacteria</taxon>
        <taxon>Bacillati</taxon>
        <taxon>Actinomycetota</taxon>
        <taxon>Actinomycetes</taxon>
        <taxon>Mycobacteriales</taxon>
        <taxon>Dietziaceae</taxon>
        <taxon>Dietzia</taxon>
    </lineage>
</organism>
<evidence type="ECO:0000313" key="2">
    <source>
        <dbReference type="Proteomes" id="UP000244903"/>
    </source>
</evidence>
<dbReference type="KEGG" id="dpc:A6048_15050"/>
<protein>
    <recommendedName>
        <fullName evidence="3">Matrixin</fullName>
    </recommendedName>
</protein>
<dbReference type="RefSeq" id="WP_107746698.1">
    <property type="nucleotide sequence ID" value="NZ_CP015453.1"/>
</dbReference>
<reference evidence="1 2" key="1">
    <citation type="submission" date="2016-04" db="EMBL/GenBank/DDBJ databases">
        <title>Complete genome sequence of the haloalkaliphilic hydrocarbon-degrading bacterium Dietzia psychralcaliphila ILA-1T, isolated from a drain of a fish product-processing plant.</title>
        <authorList>
            <person name="Zhao J."/>
            <person name="Hu B."/>
            <person name="Geng S."/>
            <person name="Nie Y."/>
            <person name="Tang Y."/>
        </authorList>
    </citation>
    <scope>NUCLEOTIDE SEQUENCE [LARGE SCALE GENOMIC DNA]</scope>
    <source>
        <strain evidence="1 2">ILA-1</strain>
    </source>
</reference>
<keyword evidence="2" id="KW-1185">Reference proteome</keyword>
<name>A0AAD0NQY3_9ACTN</name>
<proteinExistence type="predicted"/>
<dbReference type="EMBL" id="CP015453">
    <property type="protein sequence ID" value="AWH96584.1"/>
    <property type="molecule type" value="Genomic_DNA"/>
</dbReference>
<gene>
    <name evidence="1" type="ORF">A6048_15050</name>
</gene>
<evidence type="ECO:0008006" key="3">
    <source>
        <dbReference type="Google" id="ProtNLM"/>
    </source>
</evidence>
<accession>A0AAD0NQY3</accession>